<dbReference type="NCBIfam" id="NF046009">
    <property type="entry name" value="MAGa3780_fam"/>
    <property type="match status" value="1"/>
</dbReference>
<accession>F9QDY9</accession>
<evidence type="ECO:0000313" key="2">
    <source>
        <dbReference type="EMBL" id="EGS29037.1"/>
    </source>
</evidence>
<organism evidence="2 3">
    <name type="scientific">Mycoplasmopsis anatis 1340</name>
    <dbReference type="NCBI Taxonomy" id="1034808"/>
    <lineage>
        <taxon>Bacteria</taxon>
        <taxon>Bacillati</taxon>
        <taxon>Mycoplasmatota</taxon>
        <taxon>Mycoplasmoidales</taxon>
        <taxon>Metamycoplasmataceae</taxon>
        <taxon>Mycoplasmopsis</taxon>
    </lineage>
</organism>
<feature type="transmembrane region" description="Helical" evidence="1">
    <location>
        <begin position="76"/>
        <end position="95"/>
    </location>
</feature>
<dbReference type="Proteomes" id="UP000005055">
    <property type="component" value="Unassembled WGS sequence"/>
</dbReference>
<feature type="transmembrane region" description="Helical" evidence="1">
    <location>
        <begin position="168"/>
        <end position="191"/>
    </location>
</feature>
<keyword evidence="3" id="KW-1185">Reference proteome</keyword>
<name>F9QDY9_9BACT</name>
<dbReference type="EMBL" id="AFVJ01000028">
    <property type="protein sequence ID" value="EGS29037.1"/>
    <property type="molecule type" value="Genomic_DNA"/>
</dbReference>
<feature type="transmembrane region" description="Helical" evidence="1">
    <location>
        <begin position="12"/>
        <end position="31"/>
    </location>
</feature>
<feature type="transmembrane region" description="Helical" evidence="1">
    <location>
        <begin position="104"/>
        <end position="123"/>
    </location>
</feature>
<proteinExistence type="predicted"/>
<gene>
    <name evidence="2" type="ORF">GIG_03073</name>
</gene>
<feature type="transmembrane region" description="Helical" evidence="1">
    <location>
        <begin position="237"/>
        <end position="262"/>
    </location>
</feature>
<evidence type="ECO:0008006" key="4">
    <source>
        <dbReference type="Google" id="ProtNLM"/>
    </source>
</evidence>
<evidence type="ECO:0000256" key="1">
    <source>
        <dbReference type="SAM" id="Phobius"/>
    </source>
</evidence>
<keyword evidence="1" id="KW-0472">Membrane</keyword>
<protein>
    <recommendedName>
        <fullName evidence="4">Transmembrane protein</fullName>
    </recommendedName>
</protein>
<dbReference type="AlphaFoldDB" id="F9QDY9"/>
<feature type="transmembrane region" description="Helical" evidence="1">
    <location>
        <begin position="135"/>
        <end position="156"/>
    </location>
</feature>
<comment type="caution">
    <text evidence="2">The sequence shown here is derived from an EMBL/GenBank/DDBJ whole genome shotgun (WGS) entry which is preliminary data.</text>
</comment>
<keyword evidence="1" id="KW-0812">Transmembrane</keyword>
<dbReference type="GeneID" id="65653481"/>
<dbReference type="eggNOG" id="ENOG5031YJE">
    <property type="taxonomic scope" value="Bacteria"/>
</dbReference>
<keyword evidence="1" id="KW-1133">Transmembrane helix</keyword>
<reference evidence="2 3" key="1">
    <citation type="journal article" date="2011" name="J. Bacteriol.">
        <title>Genome Sequence of Duck Pathogen Mycoplasma anatis Strain 1340.</title>
        <authorList>
            <person name="Guo Z."/>
            <person name="Chen P."/>
            <person name="Ren P."/>
            <person name="Kuang S."/>
            <person name="Zhou Z."/>
            <person name="Li Z."/>
            <person name="Liu M."/>
            <person name="Shi D."/>
            <person name="Xiao Y."/>
            <person name="Wang X."/>
            <person name="Zhou R."/>
            <person name="Jin H."/>
            <person name="Bi D."/>
        </authorList>
    </citation>
    <scope>NUCLEOTIDE SEQUENCE [LARGE SCALE GENOMIC DNA]</scope>
    <source>
        <strain evidence="2 3">1340</strain>
    </source>
</reference>
<dbReference type="RefSeq" id="WP_006886710.1">
    <property type="nucleotide sequence ID" value="NZ_AFVJ01000028.1"/>
</dbReference>
<dbReference type="STRING" id="1034808.GIG_03073"/>
<evidence type="ECO:0000313" key="3">
    <source>
        <dbReference type="Proteomes" id="UP000005055"/>
    </source>
</evidence>
<sequence length="275" mass="32111">MKEKIINLNKKQKVSLVIGIIVLVVFLYSAIGDAIFRVNEFNKQLKLIDQNTLTELLKYEQLRPTLLGFMWKKTLTFTYITNLSLAVSLIIYSFYGDKLFSKLWLFYSSTWITITFIVFWSLIFAELAKAEFWQLSFTISTHAINPIIGMIMLFYFKKDLSKYIKFKHCIHSVWFMIVYYIFALVIFFSGYSAVSVLESKITDININVYKVIDLPIYSFLNFARPLFYSGNSIVLKILLNVIIVIVGILTVIGLSTMWMKLIGIRKNKKVRRDIK</sequence>